<proteinExistence type="predicted"/>
<dbReference type="GO" id="GO:0120147">
    <property type="term" value="F:formylglycine-generating oxidase activity"/>
    <property type="evidence" value="ECO:0007669"/>
    <property type="project" value="TreeGrafter"/>
</dbReference>
<dbReference type="Pfam" id="PF03781">
    <property type="entry name" value="FGE-sulfatase"/>
    <property type="match status" value="1"/>
</dbReference>
<evidence type="ECO:0000259" key="1">
    <source>
        <dbReference type="Pfam" id="PF03781"/>
    </source>
</evidence>
<dbReference type="PANTHER" id="PTHR23150:SF19">
    <property type="entry name" value="FORMYLGLYCINE-GENERATING ENZYME"/>
    <property type="match status" value="1"/>
</dbReference>
<gene>
    <name evidence="2" type="ORF">ENO08_00990</name>
</gene>
<organism evidence="2">
    <name type="scientific">Eiseniibacteriota bacterium</name>
    <dbReference type="NCBI Taxonomy" id="2212470"/>
    <lineage>
        <taxon>Bacteria</taxon>
        <taxon>Candidatus Eiseniibacteriota</taxon>
    </lineage>
</organism>
<name>A0A7V2ATL0_UNCEI</name>
<evidence type="ECO:0000313" key="2">
    <source>
        <dbReference type="EMBL" id="HER43019.1"/>
    </source>
</evidence>
<dbReference type="Proteomes" id="UP000886069">
    <property type="component" value="Unassembled WGS sequence"/>
</dbReference>
<comment type="caution">
    <text evidence="2">The sequence shown here is derived from an EMBL/GenBank/DDBJ whole genome shotgun (WGS) entry which is preliminary data.</text>
</comment>
<dbReference type="InterPro" id="IPR051043">
    <property type="entry name" value="Sulfatase_Mod_Factor_Kinase"/>
</dbReference>
<reference evidence="2" key="1">
    <citation type="journal article" date="2020" name="mSystems">
        <title>Genome- and Community-Level Interaction Insights into Carbon Utilization and Element Cycling Functions of Hydrothermarchaeota in Hydrothermal Sediment.</title>
        <authorList>
            <person name="Zhou Z."/>
            <person name="Liu Y."/>
            <person name="Xu W."/>
            <person name="Pan J."/>
            <person name="Luo Z.H."/>
            <person name="Li M."/>
        </authorList>
    </citation>
    <scope>NUCLEOTIDE SEQUENCE [LARGE SCALE GENOMIC DNA]</scope>
    <source>
        <strain evidence="2">SpSt-1233</strain>
    </source>
</reference>
<dbReference type="Gene3D" id="3.90.1580.10">
    <property type="entry name" value="paralog of FGE (formylglycine-generating enzyme)"/>
    <property type="match status" value="1"/>
</dbReference>
<dbReference type="PANTHER" id="PTHR23150">
    <property type="entry name" value="SULFATASE MODIFYING FACTOR 1, 2"/>
    <property type="match status" value="1"/>
</dbReference>
<feature type="non-terminal residue" evidence="2">
    <location>
        <position position="1"/>
    </location>
</feature>
<dbReference type="InterPro" id="IPR042095">
    <property type="entry name" value="SUMF_sf"/>
</dbReference>
<dbReference type="AlphaFoldDB" id="A0A7V2ATL0"/>
<accession>A0A7V2ATL0</accession>
<feature type="domain" description="Sulfatase-modifying factor enzyme-like" evidence="1">
    <location>
        <begin position="1"/>
        <end position="76"/>
    </location>
</feature>
<dbReference type="InterPro" id="IPR005532">
    <property type="entry name" value="SUMF_dom"/>
</dbReference>
<dbReference type="SUPFAM" id="SSF56436">
    <property type="entry name" value="C-type lectin-like"/>
    <property type="match status" value="1"/>
</dbReference>
<sequence>YGLHDMSGNVVEWVDDWFHPDYYSESPYSNPKGPEKGYIAVIRGGGWHSGRMCCNVYTRNALKYTWVDIAVGFRCASDVKGRRE</sequence>
<protein>
    <submittedName>
        <fullName evidence="2">Formylglycine-generating enzyme family protein</fullName>
    </submittedName>
</protein>
<dbReference type="EMBL" id="DSEC01000069">
    <property type="protein sequence ID" value="HER43019.1"/>
    <property type="molecule type" value="Genomic_DNA"/>
</dbReference>
<dbReference type="InterPro" id="IPR016187">
    <property type="entry name" value="CTDL_fold"/>
</dbReference>